<dbReference type="Gene3D" id="3.30.1490.130">
    <property type="entry name" value="D-aminoacylase. Domain 3"/>
    <property type="match status" value="1"/>
</dbReference>
<gene>
    <name evidence="2" type="ORF">A2834_00885</name>
</gene>
<protein>
    <recommendedName>
        <fullName evidence="4">Amidohydrolase 3 domain-containing protein</fullName>
    </recommendedName>
</protein>
<dbReference type="SUPFAM" id="SSF51556">
    <property type="entry name" value="Metallo-dependent hydrolases"/>
    <property type="match status" value="1"/>
</dbReference>
<accession>A0A1F5VE79</accession>
<comment type="caution">
    <text evidence="2">The sequence shown here is derived from an EMBL/GenBank/DDBJ whole genome shotgun (WGS) entry which is preliminary data.</text>
</comment>
<dbReference type="InterPro" id="IPR032466">
    <property type="entry name" value="Metal_Hydrolase"/>
</dbReference>
<dbReference type="EMBL" id="MFHD01000026">
    <property type="protein sequence ID" value="OGF61743.1"/>
    <property type="molecule type" value="Genomic_DNA"/>
</dbReference>
<dbReference type="GO" id="GO:0016811">
    <property type="term" value="F:hydrolase activity, acting on carbon-nitrogen (but not peptide) bonds, in linear amides"/>
    <property type="evidence" value="ECO:0007669"/>
    <property type="project" value="InterPro"/>
</dbReference>
<reference evidence="2 3" key="1">
    <citation type="journal article" date="2016" name="Nat. Commun.">
        <title>Thousands of microbial genomes shed light on interconnected biogeochemical processes in an aquifer system.</title>
        <authorList>
            <person name="Anantharaman K."/>
            <person name="Brown C.T."/>
            <person name="Hug L.A."/>
            <person name="Sharon I."/>
            <person name="Castelle C.J."/>
            <person name="Probst A.J."/>
            <person name="Thomas B.C."/>
            <person name="Singh A."/>
            <person name="Wilkins M.J."/>
            <person name="Karaoz U."/>
            <person name="Brodie E.L."/>
            <person name="Williams K.H."/>
            <person name="Hubbard S.S."/>
            <person name="Banfield J.F."/>
        </authorList>
    </citation>
    <scope>NUCLEOTIDE SEQUENCE [LARGE SCALE GENOMIC DNA]</scope>
</reference>
<dbReference type="STRING" id="1798325.A2834_00885"/>
<sequence length="515" mass="55990">MALSILIKNGTVIDGSGKEPVKADVGISANRIVKIGDLSKETANQVIDAANLYITPGFIDLTNHSDVYGSLFTVPSQESMLRQGVTTVLLGNCGESLALVANKESLTDLERWTTGFSIPINWNSVEEYYKNIENLGVGLNVATLVGQETLKRNAGTPEERIFLLEKAMDEGAWGLSSNFSFAEWGPNFEGETLNLLKIVAKHGGLYKIHLRDEGKNFLPAVAFAISLARTSGARTCISHFKAIGRGAWADFNKALRMLQQARKEGINISFDFSPYLRTGSMLVSLLPAWARQDGNEEILKKLYDPDTSLKIINDLKAATLHADKIFIASAFRDKTAVGKTLADLVKHTGLPAENLILELLKINNLNVSIFGKTISSQNLLSAAKDEAGLVSSDGAGYDVAFQRFGDLVHPRSFGAYPRFFNFISQKAGVSAGEAVAKMTSRPAAVLGLKDRGVLKTDYIADIAVFHPKEFKDQSVYKNPYNYSAGLHFLIIAGHAAISNGVLEPKKYGAALRKTN</sequence>
<dbReference type="Proteomes" id="UP000179251">
    <property type="component" value="Unassembled WGS sequence"/>
</dbReference>
<proteinExistence type="predicted"/>
<organism evidence="2 3">
    <name type="scientific">Candidatus Giovannonibacteria bacterium RIFCSPHIGHO2_01_FULL_45_23</name>
    <dbReference type="NCBI Taxonomy" id="1798325"/>
    <lineage>
        <taxon>Bacteria</taxon>
        <taxon>Candidatus Giovannoniibacteriota</taxon>
    </lineage>
</organism>
<evidence type="ECO:0008006" key="4">
    <source>
        <dbReference type="Google" id="ProtNLM"/>
    </source>
</evidence>
<dbReference type="SUPFAM" id="SSF51338">
    <property type="entry name" value="Composite domain of metallo-dependent hydrolases"/>
    <property type="match status" value="1"/>
</dbReference>
<dbReference type="InterPro" id="IPR011059">
    <property type="entry name" value="Metal-dep_hydrolase_composite"/>
</dbReference>
<dbReference type="Gene3D" id="2.30.40.10">
    <property type="entry name" value="Urease, subunit C, domain 1"/>
    <property type="match status" value="1"/>
</dbReference>
<dbReference type="InterPro" id="IPR023100">
    <property type="entry name" value="D-aminoacylase_insert_dom_sf"/>
</dbReference>
<evidence type="ECO:0000313" key="2">
    <source>
        <dbReference type="EMBL" id="OGF61743.1"/>
    </source>
</evidence>
<dbReference type="AlphaFoldDB" id="A0A1F5VE79"/>
<dbReference type="Gene3D" id="3.20.20.140">
    <property type="entry name" value="Metal-dependent hydrolases"/>
    <property type="match status" value="1"/>
</dbReference>
<evidence type="ECO:0000256" key="1">
    <source>
        <dbReference type="ARBA" id="ARBA00022801"/>
    </source>
</evidence>
<keyword evidence="1" id="KW-0378">Hydrolase</keyword>
<evidence type="ECO:0000313" key="3">
    <source>
        <dbReference type="Proteomes" id="UP000179251"/>
    </source>
</evidence>
<dbReference type="PANTHER" id="PTHR11113">
    <property type="entry name" value="N-ACETYLGLUCOSAMINE-6-PHOSPHATE DEACETYLASE"/>
    <property type="match status" value="1"/>
</dbReference>
<name>A0A1F5VE79_9BACT</name>